<dbReference type="EMBL" id="CP017104">
    <property type="protein sequence ID" value="APO70313.1"/>
    <property type="molecule type" value="Genomic_DNA"/>
</dbReference>
<keyword evidence="2" id="KW-0614">Plasmid</keyword>
<name>A0A1L5NQY0_9HYPH</name>
<organism evidence="2 3">
    <name type="scientific">Rhizobium gallicum</name>
    <dbReference type="NCBI Taxonomy" id="56730"/>
    <lineage>
        <taxon>Bacteria</taxon>
        <taxon>Pseudomonadati</taxon>
        <taxon>Pseudomonadota</taxon>
        <taxon>Alphaproteobacteria</taxon>
        <taxon>Hyphomicrobiales</taxon>
        <taxon>Rhizobiaceae</taxon>
        <taxon>Rhizobium/Agrobacterium group</taxon>
        <taxon>Rhizobium</taxon>
    </lineage>
</organism>
<protein>
    <submittedName>
        <fullName evidence="2">Uncharacterized protein</fullName>
    </submittedName>
</protein>
<proteinExistence type="predicted"/>
<reference evidence="2 3" key="1">
    <citation type="submission" date="2016-09" db="EMBL/GenBank/DDBJ databases">
        <title>The complete genome sequences of Rhizobium gallicum, symbiovars gallicum and phaseoli, symbionts associated to common bean (Phaseolus vulgaris).</title>
        <authorList>
            <person name="Bustos P."/>
            <person name="Santamaria R.I."/>
            <person name="Perez-Carrascal O.M."/>
            <person name="Juarez S."/>
            <person name="Lozano L."/>
            <person name="Martinez-Flores I."/>
            <person name="Martinez-Romero E."/>
            <person name="Cevallos M."/>
            <person name="Romero D."/>
            <person name="Davila G."/>
            <person name="Gonzalez V."/>
        </authorList>
    </citation>
    <scope>NUCLEOTIDE SEQUENCE [LARGE SCALE GENOMIC DNA]</scope>
    <source>
        <strain evidence="2 3">IE4872</strain>
        <plasmid evidence="3">prgalie4872c</plasmid>
    </source>
</reference>
<gene>
    <name evidence="2" type="ORF">IE4872_PC00286</name>
</gene>
<accession>A0A1L5NQY0</accession>
<evidence type="ECO:0000313" key="2">
    <source>
        <dbReference type="EMBL" id="APO70313.1"/>
    </source>
</evidence>
<feature type="compositionally biased region" description="Polar residues" evidence="1">
    <location>
        <begin position="49"/>
        <end position="62"/>
    </location>
</feature>
<dbReference type="AlphaFoldDB" id="A0A1L5NQY0"/>
<evidence type="ECO:0000256" key="1">
    <source>
        <dbReference type="SAM" id="MobiDB-lite"/>
    </source>
</evidence>
<geneLocation type="plasmid" evidence="3">
    <name>prgalie4872c</name>
</geneLocation>
<sequence>MIWNRRAHHLVSCRQIIHQPRDMVSLLSDKAESPFAENASPAKRDEPNRSSATFPTSGSVTTPDDMLSDDQIVVPLEIHRWLSADVENY</sequence>
<evidence type="ECO:0000313" key="3">
    <source>
        <dbReference type="Proteomes" id="UP000184749"/>
    </source>
</evidence>
<dbReference type="Proteomes" id="UP000184749">
    <property type="component" value="Plasmid pRgalIE4872c"/>
</dbReference>
<feature type="region of interest" description="Disordered" evidence="1">
    <location>
        <begin position="28"/>
        <end position="66"/>
    </location>
</feature>